<feature type="region of interest" description="Disordered" evidence="6">
    <location>
        <begin position="489"/>
        <end position="524"/>
    </location>
</feature>
<evidence type="ECO:0000256" key="7">
    <source>
        <dbReference type="SAM" id="Phobius"/>
    </source>
</evidence>
<name>A0A4Y9YQZ0_9APHY</name>
<dbReference type="InterPro" id="IPR036188">
    <property type="entry name" value="FAD/NAD-bd_sf"/>
</dbReference>
<feature type="transmembrane region" description="Helical" evidence="7">
    <location>
        <begin position="12"/>
        <end position="34"/>
    </location>
</feature>
<sequence length="546" mass="59176">MSDTAPSQAAELLVIDFVIIGGGISGLTAAIGLARAGQRVTLLEQADDFQETNLAGGCRLAPNMTRLYFRWGLEQQLRDIAYMQQYVCFMRSETGESAAQGEWVHDFKVESGGVFLGMHYADFRRLLYETAIKSGATIRTNAKVASADLDAESPSVTLECGERIRADVIVGADGTHSVSRSLMLEHDEMRPTGMVLHNAIIPMDKMASEPGLAEFLPKDGLGTAWSWAGHTCGVIGFPTKREEFHLHIYAPESGRENLPTKSPVNMSTSEELIAIMRKEGCESRLTKMVEMATRVMVLPVIDKPELDDWVHDCERYVVIGEAAHPLTTGSLYALSIAAGDGMMLGRLFSYLHRPEQIGSFLAAFAENRHRRVQAIKRAQSTNPASMSMPPGVLQAKTLKGVVESMGDAEAAWYTEEIPIMSAKKKGNPLPLGDTLRDLALLRASDCDLSSTLPSSSDPRATRGTTCCWRSQQRGERVCRAVVRVREGDEGGYPVAPSRGGGQAGRQAGGCQEQAGGRREGAGGRGSTLMRVVSVLATALRFGCRAH</sequence>
<dbReference type="EMBL" id="SEKV01000087">
    <property type="protein sequence ID" value="TFY64795.1"/>
    <property type="molecule type" value="Genomic_DNA"/>
</dbReference>
<dbReference type="PRINTS" id="PR00420">
    <property type="entry name" value="RNGMNOXGNASE"/>
</dbReference>
<feature type="domain" description="FAD-binding" evidence="8">
    <location>
        <begin position="17"/>
        <end position="376"/>
    </location>
</feature>
<accession>A0A4Y9YQZ0</accession>
<evidence type="ECO:0000259" key="8">
    <source>
        <dbReference type="Pfam" id="PF01494"/>
    </source>
</evidence>
<dbReference type="Proteomes" id="UP000298390">
    <property type="component" value="Unassembled WGS sequence"/>
</dbReference>
<dbReference type="PANTHER" id="PTHR13789:SF306">
    <property type="entry name" value="HYDROXYLASE, PUTATIVE-RELATED"/>
    <property type="match status" value="1"/>
</dbReference>
<evidence type="ECO:0000256" key="2">
    <source>
        <dbReference type="ARBA" id="ARBA00022630"/>
    </source>
</evidence>
<dbReference type="SUPFAM" id="SSF51905">
    <property type="entry name" value="FAD/NAD(P)-binding domain"/>
    <property type="match status" value="1"/>
</dbReference>
<evidence type="ECO:0000256" key="3">
    <source>
        <dbReference type="ARBA" id="ARBA00022827"/>
    </source>
</evidence>
<dbReference type="Pfam" id="PF01494">
    <property type="entry name" value="FAD_binding_3"/>
    <property type="match status" value="1"/>
</dbReference>
<keyword evidence="7" id="KW-1133">Transmembrane helix</keyword>
<dbReference type="STRING" id="34475.A0A4Y9YQZ0"/>
<keyword evidence="2" id="KW-0285">Flavoprotein</keyword>
<protein>
    <recommendedName>
        <fullName evidence="8">FAD-binding domain-containing protein</fullName>
    </recommendedName>
</protein>
<reference evidence="9 10" key="1">
    <citation type="submission" date="2019-01" db="EMBL/GenBank/DDBJ databases">
        <title>Genome sequencing of the rare red list fungi Fomitopsis rosea.</title>
        <authorList>
            <person name="Buettner E."/>
            <person name="Kellner H."/>
        </authorList>
    </citation>
    <scope>NUCLEOTIDE SEQUENCE [LARGE SCALE GENOMIC DNA]</scope>
    <source>
        <strain evidence="9 10">DSM 105464</strain>
    </source>
</reference>
<comment type="caution">
    <text evidence="9">The sequence shown here is derived from an EMBL/GenBank/DDBJ whole genome shotgun (WGS) entry which is preliminary data.</text>
</comment>
<keyword evidence="7" id="KW-0812">Transmembrane</keyword>
<dbReference type="Gene3D" id="3.50.50.60">
    <property type="entry name" value="FAD/NAD(P)-binding domain"/>
    <property type="match status" value="1"/>
</dbReference>
<dbReference type="AlphaFoldDB" id="A0A4Y9YQZ0"/>
<keyword evidence="7" id="KW-0472">Membrane</keyword>
<keyword evidence="3" id="KW-0274">FAD</keyword>
<dbReference type="InterPro" id="IPR050493">
    <property type="entry name" value="FAD-dep_Monooxygenase_BioMet"/>
</dbReference>
<comment type="similarity">
    <text evidence="1">Belongs to the paxM FAD-dependent monooxygenase family.</text>
</comment>
<keyword evidence="5" id="KW-0503">Monooxygenase</keyword>
<proteinExistence type="inferred from homology"/>
<evidence type="ECO:0000256" key="5">
    <source>
        <dbReference type="ARBA" id="ARBA00023033"/>
    </source>
</evidence>
<evidence type="ECO:0000256" key="6">
    <source>
        <dbReference type="SAM" id="MobiDB-lite"/>
    </source>
</evidence>
<gene>
    <name evidence="9" type="ORF">EVJ58_g2382</name>
</gene>
<evidence type="ECO:0000256" key="1">
    <source>
        <dbReference type="ARBA" id="ARBA00007992"/>
    </source>
</evidence>
<feature type="compositionally biased region" description="Gly residues" evidence="6">
    <location>
        <begin position="498"/>
        <end position="507"/>
    </location>
</feature>
<dbReference type="GO" id="GO:0071949">
    <property type="term" value="F:FAD binding"/>
    <property type="evidence" value="ECO:0007669"/>
    <property type="project" value="InterPro"/>
</dbReference>
<dbReference type="GO" id="GO:0004497">
    <property type="term" value="F:monooxygenase activity"/>
    <property type="evidence" value="ECO:0007669"/>
    <property type="project" value="UniProtKB-KW"/>
</dbReference>
<keyword evidence="4" id="KW-0560">Oxidoreductase</keyword>
<dbReference type="InterPro" id="IPR002938">
    <property type="entry name" value="FAD-bd"/>
</dbReference>
<evidence type="ECO:0000256" key="4">
    <source>
        <dbReference type="ARBA" id="ARBA00023002"/>
    </source>
</evidence>
<dbReference type="PANTHER" id="PTHR13789">
    <property type="entry name" value="MONOOXYGENASE"/>
    <property type="match status" value="1"/>
</dbReference>
<evidence type="ECO:0000313" key="9">
    <source>
        <dbReference type="EMBL" id="TFY64795.1"/>
    </source>
</evidence>
<organism evidence="9 10">
    <name type="scientific">Rhodofomes roseus</name>
    <dbReference type="NCBI Taxonomy" id="34475"/>
    <lineage>
        <taxon>Eukaryota</taxon>
        <taxon>Fungi</taxon>
        <taxon>Dikarya</taxon>
        <taxon>Basidiomycota</taxon>
        <taxon>Agaricomycotina</taxon>
        <taxon>Agaricomycetes</taxon>
        <taxon>Polyporales</taxon>
        <taxon>Rhodofomes</taxon>
    </lineage>
</organism>
<evidence type="ECO:0000313" key="10">
    <source>
        <dbReference type="Proteomes" id="UP000298390"/>
    </source>
</evidence>